<dbReference type="RefSeq" id="WP_168059365.1">
    <property type="nucleotide sequence ID" value="NZ_VTOW01000002.1"/>
</dbReference>
<dbReference type="InterPro" id="IPR031322">
    <property type="entry name" value="Shikimate/glucono_kinase"/>
</dbReference>
<feature type="binding site" evidence="11">
    <location>
        <position position="137"/>
    </location>
    <ligand>
        <name>substrate</name>
    </ligand>
</feature>
<keyword evidence="4 11" id="KW-0028">Amino-acid biosynthesis</keyword>
<dbReference type="PANTHER" id="PTHR21087:SF16">
    <property type="entry name" value="SHIKIMATE KINASE 1, CHLOROPLASTIC"/>
    <property type="match status" value="1"/>
</dbReference>
<dbReference type="GO" id="GO:0000287">
    <property type="term" value="F:magnesium ion binding"/>
    <property type="evidence" value="ECO:0007669"/>
    <property type="project" value="UniProtKB-UniRule"/>
</dbReference>
<dbReference type="HAMAP" id="MF_00109">
    <property type="entry name" value="Shikimate_kinase"/>
    <property type="match status" value="1"/>
</dbReference>
<evidence type="ECO:0000313" key="12">
    <source>
        <dbReference type="EMBL" id="NKE71022.1"/>
    </source>
</evidence>
<evidence type="ECO:0000256" key="2">
    <source>
        <dbReference type="ARBA" id="ARBA00006997"/>
    </source>
</evidence>
<keyword evidence="11" id="KW-0963">Cytoplasm</keyword>
<dbReference type="UniPathway" id="UPA00053">
    <property type="reaction ID" value="UER00088"/>
</dbReference>
<dbReference type="EMBL" id="VTOW01000002">
    <property type="protein sequence ID" value="NKE71022.1"/>
    <property type="molecule type" value="Genomic_DNA"/>
</dbReference>
<comment type="function">
    <text evidence="11">Catalyzes the specific phosphorylation of the 3-hydroxyl group of shikimic acid using ATP as a cosubstrate.</text>
</comment>
<dbReference type="Gene3D" id="3.40.50.300">
    <property type="entry name" value="P-loop containing nucleotide triphosphate hydrolases"/>
    <property type="match status" value="1"/>
</dbReference>
<dbReference type="GO" id="GO:0004765">
    <property type="term" value="F:shikimate kinase activity"/>
    <property type="evidence" value="ECO:0007669"/>
    <property type="project" value="UniProtKB-UniRule"/>
</dbReference>
<dbReference type="NCBIfam" id="NF010553">
    <property type="entry name" value="PRK13947.1"/>
    <property type="match status" value="1"/>
</dbReference>
<dbReference type="GO" id="GO:0009073">
    <property type="term" value="P:aromatic amino acid family biosynthetic process"/>
    <property type="evidence" value="ECO:0007669"/>
    <property type="project" value="UniProtKB-KW"/>
</dbReference>
<evidence type="ECO:0000256" key="11">
    <source>
        <dbReference type="HAMAP-Rule" id="MF_00109"/>
    </source>
</evidence>
<comment type="caution">
    <text evidence="11">Lacks conserved residue(s) required for the propagation of feature annotation.</text>
</comment>
<dbReference type="EC" id="2.7.1.71" evidence="3 11"/>
<dbReference type="GO" id="GO:0009423">
    <property type="term" value="P:chorismate biosynthetic process"/>
    <property type="evidence" value="ECO:0007669"/>
    <property type="project" value="UniProtKB-UniRule"/>
</dbReference>
<keyword evidence="7 11" id="KW-0418">Kinase</keyword>
<dbReference type="InterPro" id="IPR027417">
    <property type="entry name" value="P-loop_NTPase"/>
</dbReference>
<dbReference type="PANTHER" id="PTHR21087">
    <property type="entry name" value="SHIKIMATE KINASE"/>
    <property type="match status" value="1"/>
</dbReference>
<evidence type="ECO:0000256" key="10">
    <source>
        <dbReference type="ARBA" id="ARBA00048567"/>
    </source>
</evidence>
<dbReference type="GO" id="GO:0005524">
    <property type="term" value="F:ATP binding"/>
    <property type="evidence" value="ECO:0007669"/>
    <property type="project" value="UniProtKB-UniRule"/>
</dbReference>
<feature type="binding site" evidence="11">
    <location>
        <position position="57"/>
    </location>
    <ligand>
        <name>substrate</name>
    </ligand>
</feature>
<feature type="binding site" evidence="11">
    <location>
        <position position="15"/>
    </location>
    <ligand>
        <name>Mg(2+)</name>
        <dbReference type="ChEBI" id="CHEBI:18420"/>
    </ligand>
</feature>
<proteinExistence type="inferred from homology"/>
<dbReference type="AlphaFoldDB" id="A0A7X6DPJ4"/>
<organism evidence="12 13">
    <name type="scientific">Candidatus Manganitrophus noduliformans</name>
    <dbReference type="NCBI Taxonomy" id="2606439"/>
    <lineage>
        <taxon>Bacteria</taxon>
        <taxon>Pseudomonadati</taxon>
        <taxon>Nitrospirota</taxon>
        <taxon>Nitrospiria</taxon>
        <taxon>Candidatus Troglogloeales</taxon>
        <taxon>Candidatus Manganitrophaceae</taxon>
        <taxon>Candidatus Manganitrophus</taxon>
    </lineage>
</organism>
<comment type="caution">
    <text evidence="12">The sequence shown here is derived from an EMBL/GenBank/DDBJ whole genome shotgun (WGS) entry which is preliminary data.</text>
</comment>
<comment type="pathway">
    <text evidence="1 11">Metabolic intermediate biosynthesis; chorismate biosynthesis; chorismate from D-erythrose 4-phosphate and phosphoenolpyruvate: step 5/7.</text>
</comment>
<name>A0A7X6DPJ4_9BACT</name>
<protein>
    <recommendedName>
        <fullName evidence="3 11">Shikimate kinase</fullName>
        <shortName evidence="11">SK</shortName>
        <ecNumber evidence="3 11">2.7.1.71</ecNumber>
    </recommendedName>
</protein>
<keyword evidence="13" id="KW-1185">Reference proteome</keyword>
<keyword evidence="8 11" id="KW-0067">ATP-binding</keyword>
<dbReference type="SUPFAM" id="SSF52540">
    <property type="entry name" value="P-loop containing nucleoside triphosphate hydrolases"/>
    <property type="match status" value="1"/>
</dbReference>
<evidence type="ECO:0000256" key="7">
    <source>
        <dbReference type="ARBA" id="ARBA00022777"/>
    </source>
</evidence>
<keyword evidence="9 11" id="KW-0057">Aromatic amino acid biosynthesis</keyword>
<evidence type="ECO:0000256" key="5">
    <source>
        <dbReference type="ARBA" id="ARBA00022679"/>
    </source>
</evidence>
<dbReference type="Proteomes" id="UP000534783">
    <property type="component" value="Unassembled WGS sequence"/>
</dbReference>
<evidence type="ECO:0000313" key="13">
    <source>
        <dbReference type="Proteomes" id="UP000534783"/>
    </source>
</evidence>
<dbReference type="InterPro" id="IPR023000">
    <property type="entry name" value="Shikimate_kinase_CS"/>
</dbReference>
<keyword evidence="5 11" id="KW-0808">Transferase</keyword>
<dbReference type="CDD" id="cd00464">
    <property type="entry name" value="SK"/>
    <property type="match status" value="1"/>
</dbReference>
<gene>
    <name evidence="11" type="primary">aroK</name>
    <name evidence="12" type="ORF">MNODULE_09755</name>
</gene>
<dbReference type="Pfam" id="PF01202">
    <property type="entry name" value="SKI"/>
    <property type="match status" value="1"/>
</dbReference>
<dbReference type="InterPro" id="IPR000623">
    <property type="entry name" value="Shikimate_kinase/TSH1"/>
</dbReference>
<evidence type="ECO:0000256" key="3">
    <source>
        <dbReference type="ARBA" id="ARBA00012154"/>
    </source>
</evidence>
<accession>A0A7X6DPJ4</accession>
<evidence type="ECO:0000256" key="4">
    <source>
        <dbReference type="ARBA" id="ARBA00022605"/>
    </source>
</evidence>
<evidence type="ECO:0000256" key="1">
    <source>
        <dbReference type="ARBA" id="ARBA00004842"/>
    </source>
</evidence>
<dbReference type="PRINTS" id="PR01100">
    <property type="entry name" value="SHIKIMTKNASE"/>
</dbReference>
<keyword evidence="11" id="KW-0460">Magnesium</keyword>
<keyword evidence="11" id="KW-0479">Metal-binding</keyword>
<feature type="binding site" evidence="11">
    <location>
        <position position="118"/>
    </location>
    <ligand>
        <name>ATP</name>
        <dbReference type="ChEBI" id="CHEBI:30616"/>
    </ligand>
</feature>
<reference evidence="12 13" key="1">
    <citation type="journal article" date="2020" name="Nature">
        <title>Bacterial chemolithoautotrophy via manganese oxidation.</title>
        <authorList>
            <person name="Yu H."/>
            <person name="Leadbetter J.R."/>
        </authorList>
    </citation>
    <scope>NUCLEOTIDE SEQUENCE [LARGE SCALE GENOMIC DNA]</scope>
    <source>
        <strain evidence="12 13">Mn-1</strain>
    </source>
</reference>
<comment type="catalytic activity">
    <reaction evidence="10 11">
        <text>shikimate + ATP = 3-phosphoshikimate + ADP + H(+)</text>
        <dbReference type="Rhea" id="RHEA:13121"/>
        <dbReference type="ChEBI" id="CHEBI:15378"/>
        <dbReference type="ChEBI" id="CHEBI:30616"/>
        <dbReference type="ChEBI" id="CHEBI:36208"/>
        <dbReference type="ChEBI" id="CHEBI:145989"/>
        <dbReference type="ChEBI" id="CHEBI:456216"/>
        <dbReference type="EC" id="2.7.1.71"/>
    </reaction>
</comment>
<comment type="subcellular location">
    <subcellularLocation>
        <location evidence="11">Cytoplasm</location>
    </subcellularLocation>
</comment>
<comment type="similarity">
    <text evidence="2 11">Belongs to the shikimate kinase family.</text>
</comment>
<feature type="binding site" evidence="11">
    <location>
        <begin position="11"/>
        <end position="16"/>
    </location>
    <ligand>
        <name>ATP</name>
        <dbReference type="ChEBI" id="CHEBI:30616"/>
    </ligand>
</feature>
<evidence type="ECO:0000256" key="9">
    <source>
        <dbReference type="ARBA" id="ARBA00023141"/>
    </source>
</evidence>
<evidence type="ECO:0000256" key="8">
    <source>
        <dbReference type="ARBA" id="ARBA00022840"/>
    </source>
</evidence>
<comment type="subunit">
    <text evidence="11">Monomer.</text>
</comment>
<keyword evidence="6 11" id="KW-0547">Nucleotide-binding</keyword>
<feature type="binding site" evidence="11">
    <location>
        <position position="79"/>
    </location>
    <ligand>
        <name>substrate</name>
    </ligand>
</feature>
<sequence>MKNIVLLGFMGTGKSAVGRRLATAFHYQFIDTDQVIEEKTHKRVAEIFSEQGEETFRRLESEAVFDLAERTGCVISTGGGIVLDSKNLDLLQKNGILVLLRCRPEVIFKRVQKRAGQRPLLQKADPLAEIKRLLAEREPFYRRADITLDTSDMNLDDVVQQIKRKVLEIEGRESTA</sequence>
<dbReference type="PROSITE" id="PS01128">
    <property type="entry name" value="SHIKIMATE_KINASE"/>
    <property type="match status" value="1"/>
</dbReference>
<dbReference type="GO" id="GO:0005829">
    <property type="term" value="C:cytosol"/>
    <property type="evidence" value="ECO:0007669"/>
    <property type="project" value="TreeGrafter"/>
</dbReference>
<evidence type="ECO:0000256" key="6">
    <source>
        <dbReference type="ARBA" id="ARBA00022741"/>
    </source>
</evidence>
<feature type="binding site" evidence="11">
    <location>
        <position position="33"/>
    </location>
    <ligand>
        <name>substrate</name>
    </ligand>
</feature>
<dbReference type="GO" id="GO:0008652">
    <property type="term" value="P:amino acid biosynthetic process"/>
    <property type="evidence" value="ECO:0007669"/>
    <property type="project" value="UniProtKB-KW"/>
</dbReference>
<comment type="cofactor">
    <cofactor evidence="11">
        <name>Mg(2+)</name>
        <dbReference type="ChEBI" id="CHEBI:18420"/>
    </cofactor>
    <text evidence="11">Binds 1 Mg(2+) ion per subunit.</text>
</comment>